<name>A0ABQ4PSV4_9PROT</name>
<dbReference type="Pfam" id="PF00903">
    <property type="entry name" value="Glyoxalase"/>
    <property type="match status" value="1"/>
</dbReference>
<evidence type="ECO:0000313" key="2">
    <source>
        <dbReference type="EMBL" id="GIU66085.1"/>
    </source>
</evidence>
<dbReference type="Gene3D" id="3.10.180.10">
    <property type="entry name" value="2,3-Dihydroxybiphenyl 1,2-Dioxygenase, domain 1"/>
    <property type="match status" value="1"/>
</dbReference>
<evidence type="ECO:0000259" key="1">
    <source>
        <dbReference type="PROSITE" id="PS51819"/>
    </source>
</evidence>
<feature type="domain" description="VOC" evidence="1">
    <location>
        <begin position="6"/>
        <end position="120"/>
    </location>
</feature>
<dbReference type="InterPro" id="IPR029068">
    <property type="entry name" value="Glyas_Bleomycin-R_OHBP_Dase"/>
</dbReference>
<comment type="caution">
    <text evidence="2">The sequence shown here is derived from an EMBL/GenBank/DDBJ whole genome shotgun (WGS) entry which is preliminary data.</text>
</comment>
<dbReference type="InterPro" id="IPR037523">
    <property type="entry name" value="VOC_core"/>
</dbReference>
<accession>A0ABQ4PSV4</accession>
<sequence>MTTITAIDHVQIAIPEGGEASARRFYEDLLGLDPVQKPASMAVRGGAWYQAGAVKVHLGVEQNFRANDKAHVAFVVKDVAALAAQAQEHGFKVKQDDELPGYVRAFLYDPFGNRIEVLKPLGEPAL</sequence>
<protein>
    <submittedName>
        <fullName evidence="2">Glyoxalase</fullName>
    </submittedName>
</protein>
<dbReference type="SUPFAM" id="SSF54593">
    <property type="entry name" value="Glyoxalase/Bleomycin resistance protein/Dihydroxybiphenyl dioxygenase"/>
    <property type="match status" value="1"/>
</dbReference>
<gene>
    <name evidence="2" type="ORF">PsB1_0239</name>
</gene>
<dbReference type="InterPro" id="IPR004360">
    <property type="entry name" value="Glyas_Fos-R_dOase_dom"/>
</dbReference>
<dbReference type="PROSITE" id="PS51819">
    <property type="entry name" value="VOC"/>
    <property type="match status" value="1"/>
</dbReference>
<reference evidence="2" key="2">
    <citation type="journal article" date="2023" name="ISME Commun">
        <title>Characterization of a bloom-associated alphaproteobacterial lineage, 'Candidatus Phycosocius': insights into freshwater algal-bacterial interactions.</title>
        <authorList>
            <person name="Tanabe Y."/>
            <person name="Yamaguchi H."/>
            <person name="Yoshida M."/>
            <person name="Kai A."/>
            <person name="Okazaki Y."/>
        </authorList>
    </citation>
    <scope>NUCLEOTIDE SEQUENCE</scope>
    <source>
        <strain evidence="2">BOTRYCO-1</strain>
    </source>
</reference>
<dbReference type="RefSeq" id="WP_284358551.1">
    <property type="nucleotide sequence ID" value="NZ_BPFZ01000001.1"/>
</dbReference>
<reference evidence="2" key="1">
    <citation type="submission" date="2021-05" db="EMBL/GenBank/DDBJ databases">
        <authorList>
            <person name="Tanabe Y."/>
        </authorList>
    </citation>
    <scope>NUCLEOTIDE SEQUENCE</scope>
    <source>
        <strain evidence="2">BOTRYCO-1</strain>
    </source>
</reference>
<organism evidence="2 3">
    <name type="scientific">Candidatus Phycosocius spiralis</name>
    <dbReference type="NCBI Taxonomy" id="2815099"/>
    <lineage>
        <taxon>Bacteria</taxon>
        <taxon>Pseudomonadati</taxon>
        <taxon>Pseudomonadota</taxon>
        <taxon>Alphaproteobacteria</taxon>
        <taxon>Caulobacterales</taxon>
        <taxon>Caulobacterales incertae sedis</taxon>
        <taxon>Candidatus Phycosocius</taxon>
    </lineage>
</organism>
<dbReference type="PANTHER" id="PTHR39175">
    <property type="entry name" value="FAMILY PROTEIN, PUTATIVE (AFU_ORTHOLOGUE AFUA_3G15060)-RELATED"/>
    <property type="match status" value="1"/>
</dbReference>
<keyword evidence="3" id="KW-1185">Reference proteome</keyword>
<dbReference type="EMBL" id="BPFZ01000001">
    <property type="protein sequence ID" value="GIU66085.1"/>
    <property type="molecule type" value="Genomic_DNA"/>
</dbReference>
<dbReference type="Proteomes" id="UP001161064">
    <property type="component" value="Unassembled WGS sequence"/>
</dbReference>
<proteinExistence type="predicted"/>
<evidence type="ECO:0000313" key="3">
    <source>
        <dbReference type="Proteomes" id="UP001161064"/>
    </source>
</evidence>
<dbReference type="PANTHER" id="PTHR39175:SF1">
    <property type="entry name" value="FAMILY PROTEIN, PUTATIVE (AFU_ORTHOLOGUE AFUA_3G15060)-RELATED"/>
    <property type="match status" value="1"/>
</dbReference>